<proteinExistence type="predicted"/>
<feature type="domain" description="LIM zinc-binding" evidence="7">
    <location>
        <begin position="206"/>
        <end position="265"/>
    </location>
</feature>
<evidence type="ECO:0000313" key="10">
    <source>
        <dbReference type="Proteomes" id="UP000253551"/>
    </source>
</evidence>
<evidence type="ECO:0000256" key="2">
    <source>
        <dbReference type="ARBA" id="ARBA00022833"/>
    </source>
</evidence>
<feature type="domain" description="LIM zinc-binding" evidence="7">
    <location>
        <begin position="405"/>
        <end position="455"/>
    </location>
</feature>
<dbReference type="OrthoDB" id="15567at2759"/>
<dbReference type="Proteomes" id="UP000253551">
    <property type="component" value="Unassembled WGS sequence"/>
</dbReference>
<evidence type="ECO:0000256" key="5">
    <source>
        <dbReference type="PROSITE-ProRule" id="PRU00125"/>
    </source>
</evidence>
<dbReference type="PROSITE" id="PS00478">
    <property type="entry name" value="LIM_DOMAIN_1"/>
    <property type="match status" value="3"/>
</dbReference>
<keyword evidence="4" id="KW-0863">Zinc-finger</keyword>
<evidence type="ECO:0000256" key="1">
    <source>
        <dbReference type="ARBA" id="ARBA00022723"/>
    </source>
</evidence>
<gene>
    <name evidence="9" type="ORF">CU098_009587</name>
</gene>
<dbReference type="SUPFAM" id="SSF57716">
    <property type="entry name" value="Glucocorticoid receptor-like (DNA-binding domain)"/>
    <property type="match status" value="3"/>
</dbReference>
<dbReference type="PANTHER" id="PTHR24214">
    <property type="entry name" value="PDZ AND LIM DOMAIN PROTEIN ZASP"/>
    <property type="match status" value="1"/>
</dbReference>
<name>A0A367JZQ7_RHIST</name>
<dbReference type="GO" id="GO:0008270">
    <property type="term" value="F:zinc ion binding"/>
    <property type="evidence" value="ECO:0007669"/>
    <property type="project" value="UniProtKB-KW"/>
</dbReference>
<keyword evidence="1 5" id="KW-0479">Metal-binding</keyword>
<feature type="region of interest" description="Disordered" evidence="6">
    <location>
        <begin position="22"/>
        <end position="60"/>
    </location>
</feature>
<evidence type="ECO:0008006" key="11">
    <source>
        <dbReference type="Google" id="ProtNLM"/>
    </source>
</evidence>
<dbReference type="Gene3D" id="2.10.110.10">
    <property type="entry name" value="Cysteine Rich Protein"/>
    <property type="match status" value="4"/>
</dbReference>
<protein>
    <recommendedName>
        <fullName evidence="11">Leupaxin</fullName>
    </recommendedName>
</protein>
<feature type="domain" description="LIM zinc-binding" evidence="7">
    <location>
        <begin position="266"/>
        <end position="324"/>
    </location>
</feature>
<feature type="domain" description="C2H2-type" evidence="8">
    <location>
        <begin position="291"/>
        <end position="309"/>
    </location>
</feature>
<dbReference type="InterPro" id="IPR050604">
    <property type="entry name" value="PDZ-LIM_domain"/>
</dbReference>
<organism evidence="9 10">
    <name type="scientific">Rhizopus stolonifer</name>
    <name type="common">Rhizopus nigricans</name>
    <dbReference type="NCBI Taxonomy" id="4846"/>
    <lineage>
        <taxon>Eukaryota</taxon>
        <taxon>Fungi</taxon>
        <taxon>Fungi incertae sedis</taxon>
        <taxon>Mucoromycota</taxon>
        <taxon>Mucoromycotina</taxon>
        <taxon>Mucoromycetes</taxon>
        <taxon>Mucorales</taxon>
        <taxon>Mucorineae</taxon>
        <taxon>Rhizopodaceae</taxon>
        <taxon>Rhizopus</taxon>
    </lineage>
</organism>
<feature type="domain" description="LIM zinc-binding" evidence="7">
    <location>
        <begin position="325"/>
        <end position="383"/>
    </location>
</feature>
<dbReference type="GO" id="GO:0001725">
    <property type="term" value="C:stress fiber"/>
    <property type="evidence" value="ECO:0007669"/>
    <property type="project" value="TreeGrafter"/>
</dbReference>
<keyword evidence="3 5" id="KW-0440">LIM domain</keyword>
<dbReference type="PANTHER" id="PTHR24214:SF62">
    <property type="entry name" value="LEUPAXIN"/>
    <property type="match status" value="1"/>
</dbReference>
<dbReference type="PROSITE" id="PS50157">
    <property type="entry name" value="ZINC_FINGER_C2H2_2"/>
    <property type="match status" value="1"/>
</dbReference>
<evidence type="ECO:0000256" key="4">
    <source>
        <dbReference type="PROSITE-ProRule" id="PRU00042"/>
    </source>
</evidence>
<evidence type="ECO:0000259" key="8">
    <source>
        <dbReference type="PROSITE" id="PS50157"/>
    </source>
</evidence>
<evidence type="ECO:0000256" key="6">
    <source>
        <dbReference type="SAM" id="MobiDB-lite"/>
    </source>
</evidence>
<keyword evidence="10" id="KW-1185">Reference proteome</keyword>
<feature type="compositionally biased region" description="Basic and acidic residues" evidence="6">
    <location>
        <begin position="46"/>
        <end position="57"/>
    </location>
</feature>
<evidence type="ECO:0000313" key="9">
    <source>
        <dbReference type="EMBL" id="RCH95141.1"/>
    </source>
</evidence>
<dbReference type="SMART" id="SM00132">
    <property type="entry name" value="LIM"/>
    <property type="match status" value="4"/>
</dbReference>
<keyword evidence="2 5" id="KW-0862">Zinc</keyword>
<dbReference type="EMBL" id="PJQM01002467">
    <property type="protein sequence ID" value="RCH95141.1"/>
    <property type="molecule type" value="Genomic_DNA"/>
</dbReference>
<dbReference type="InterPro" id="IPR001781">
    <property type="entry name" value="Znf_LIM"/>
</dbReference>
<dbReference type="PROSITE" id="PS50023">
    <property type="entry name" value="LIM_DOMAIN_2"/>
    <property type="match status" value="4"/>
</dbReference>
<dbReference type="FunFam" id="2.10.110.10:FF:000018">
    <property type="entry name" value="Paxillin isoform 1"/>
    <property type="match status" value="1"/>
</dbReference>
<dbReference type="GO" id="GO:0031941">
    <property type="term" value="C:filamentous actin"/>
    <property type="evidence" value="ECO:0007669"/>
    <property type="project" value="TreeGrafter"/>
</dbReference>
<dbReference type="InterPro" id="IPR013087">
    <property type="entry name" value="Znf_C2H2_type"/>
</dbReference>
<dbReference type="GO" id="GO:0003779">
    <property type="term" value="F:actin binding"/>
    <property type="evidence" value="ECO:0007669"/>
    <property type="project" value="TreeGrafter"/>
</dbReference>
<dbReference type="AlphaFoldDB" id="A0A367JZQ7"/>
<accession>A0A367JZQ7</accession>
<dbReference type="GO" id="GO:0051371">
    <property type="term" value="F:muscle alpha-actinin binding"/>
    <property type="evidence" value="ECO:0007669"/>
    <property type="project" value="TreeGrafter"/>
</dbReference>
<dbReference type="Pfam" id="PF00412">
    <property type="entry name" value="LIM"/>
    <property type="match status" value="4"/>
</dbReference>
<sequence length="455" mass="51955">LKSTLRGPRPLQQKRKYIPTWPRKTTAAVKEEKTESQDYFYPPPRKPIERKPSKTEIDLNEPLTEEEIDLRIESEDEDTYSFLKEIGSEDEESLDLCLKDLSSANREAELLRITVEDSTDSEDEQHILTSIPQISAPDEILSSRNTQRNKPQLPPIPQISAPGYDNDDETPVIPQLSFPGCDDDDEEEEQVQEHKESIYDTLFFTVRCGGCHKPLSGQAITTSGNQWHTRCFKCQTCKQPLEHIAFYEKDGLPYCALDFHESFSPRCDYCQTPIEEHSISALGKTYHPGHFFCRECGKPFDQSSNFLEHDGHAYCERDYYKRFGKKCLGCEETITGEFLMALGGEWHKECFVCAECGTTFNSTFLISHGKPYCDLHYPSLPEKPIKKKQVPALPELPLQANSTVKTCHRCHEPILGRCSSAFGKYYHPLHFQCSECQKILSARVTGLYQDKGLGE</sequence>
<evidence type="ECO:0000256" key="3">
    <source>
        <dbReference type="ARBA" id="ARBA00023038"/>
    </source>
</evidence>
<dbReference type="STRING" id="4846.A0A367JZQ7"/>
<dbReference type="GO" id="GO:0030036">
    <property type="term" value="P:actin cytoskeleton organization"/>
    <property type="evidence" value="ECO:0007669"/>
    <property type="project" value="TreeGrafter"/>
</dbReference>
<evidence type="ECO:0000259" key="7">
    <source>
        <dbReference type="PROSITE" id="PS50023"/>
    </source>
</evidence>
<comment type="caution">
    <text evidence="9">The sequence shown here is derived from an EMBL/GenBank/DDBJ whole genome shotgun (WGS) entry which is preliminary data.</text>
</comment>
<feature type="non-terminal residue" evidence="9">
    <location>
        <position position="1"/>
    </location>
</feature>
<reference evidence="9 10" key="1">
    <citation type="journal article" date="2018" name="G3 (Bethesda)">
        <title>Phylogenetic and Phylogenomic Definition of Rhizopus Species.</title>
        <authorList>
            <person name="Gryganskyi A.P."/>
            <person name="Golan J."/>
            <person name="Dolatabadi S."/>
            <person name="Mondo S."/>
            <person name="Robb S."/>
            <person name="Idnurm A."/>
            <person name="Muszewska A."/>
            <person name="Steczkiewicz K."/>
            <person name="Masonjones S."/>
            <person name="Liao H.L."/>
            <person name="Gajdeczka M.T."/>
            <person name="Anike F."/>
            <person name="Vuek A."/>
            <person name="Anishchenko I.M."/>
            <person name="Voigt K."/>
            <person name="de Hoog G.S."/>
            <person name="Smith M.E."/>
            <person name="Heitman J."/>
            <person name="Vilgalys R."/>
            <person name="Stajich J.E."/>
        </authorList>
    </citation>
    <scope>NUCLEOTIDE SEQUENCE [LARGE SCALE GENOMIC DNA]</scope>
    <source>
        <strain evidence="9 10">LSU 92-RS-03</strain>
    </source>
</reference>